<dbReference type="GO" id="GO:0003677">
    <property type="term" value="F:DNA binding"/>
    <property type="evidence" value="ECO:0007669"/>
    <property type="project" value="InterPro"/>
</dbReference>
<dbReference type="AlphaFoldDB" id="A0A1X9I2W0"/>
<name>A0A1X9I2W0_STRSU</name>
<accession>A0A1X9I2W0</accession>
<reference evidence="3" key="2">
    <citation type="submission" date="2020-05" db="EMBL/GenBank/DDBJ databases">
        <title>Linking phenotype, genotype and ecology: antimicrobial resistance in the zoonotic pathogen Streptococcus suis.</title>
        <authorList>
            <person name="Hadjirin N.F."/>
            <person name="Miller E.L."/>
            <person name="Murray G.R."/>
            <person name="Yen P.L.K."/>
            <person name="Phuc H.D."/>
            <person name="Wileman T.M."/>
            <person name="Hernandez-Garcia J."/>
            <person name="Williamson S.M."/>
            <person name="Parkhill J."/>
            <person name="Maskell D.J."/>
            <person name="Zhou R."/>
            <person name="Fittipaldi N."/>
            <person name="Gottschalk M."/>
            <person name="Tucker A.D.W."/>
            <person name="Hoa N.T."/>
            <person name="Welch J."/>
            <person name="Weinert L.A."/>
        </authorList>
    </citation>
    <scope>NUCLEOTIDE SEQUENCE</scope>
    <source>
        <strain evidence="3">TMW_SS111</strain>
    </source>
</reference>
<dbReference type="Proteomes" id="UP000748881">
    <property type="component" value="Unassembled WGS sequence"/>
</dbReference>
<dbReference type="Pfam" id="PF13392">
    <property type="entry name" value="HNH_3"/>
    <property type="match status" value="1"/>
</dbReference>
<dbReference type="RefSeq" id="WP_014636330.1">
    <property type="nucleotide sequence ID" value="NZ_CP024050.1"/>
</dbReference>
<dbReference type="Gene3D" id="3.90.75.20">
    <property type="match status" value="1"/>
</dbReference>
<protein>
    <submittedName>
        <fullName evidence="2 3">Endonuclease</fullName>
    </submittedName>
</protein>
<keyword evidence="2" id="KW-0378">Hydrolase</keyword>
<feature type="domain" description="HNH nuclease" evidence="1">
    <location>
        <begin position="59"/>
        <end position="97"/>
    </location>
</feature>
<dbReference type="EMBL" id="JABLKP010000002">
    <property type="protein sequence ID" value="NQP82554.1"/>
    <property type="molecule type" value="Genomic_DNA"/>
</dbReference>
<proteinExistence type="predicted"/>
<gene>
    <name evidence="3" type="ORF">HO898_02070</name>
</gene>
<dbReference type="InterPro" id="IPR016177">
    <property type="entry name" value="DNA-bd_dom_sf"/>
</dbReference>
<dbReference type="SUPFAM" id="SSF54060">
    <property type="entry name" value="His-Me finger endonucleases"/>
    <property type="match status" value="1"/>
</dbReference>
<evidence type="ECO:0000259" key="1">
    <source>
        <dbReference type="Pfam" id="PF13392"/>
    </source>
</evidence>
<organism evidence="2">
    <name type="scientific">Streptococcus suis</name>
    <dbReference type="NCBI Taxonomy" id="1307"/>
    <lineage>
        <taxon>Bacteria</taxon>
        <taxon>Bacillati</taxon>
        <taxon>Bacillota</taxon>
        <taxon>Bacilli</taxon>
        <taxon>Lactobacillales</taxon>
        <taxon>Streptococcaceae</taxon>
        <taxon>Streptococcus</taxon>
    </lineage>
</organism>
<reference evidence="2" key="1">
    <citation type="journal article" date="2016" name="Front. Cell. Infect. Microbiol.">
        <title>Evolution and Diversity of the Antimicrobial Resistance Associated Mobilome in Streptococcus suis: A Probable Mobile Genetic Elements Reservoir for Other Streptococci.</title>
        <authorList>
            <person name="Huang J."/>
            <person name="Ma J."/>
            <person name="Shang K."/>
            <person name="Hu X."/>
            <person name="Liang Y."/>
            <person name="Li D."/>
            <person name="Wu Z."/>
            <person name="Dai L."/>
            <person name="Chen L."/>
            <person name="Wang L."/>
        </authorList>
    </citation>
    <scope>NUCLEOTIDE SEQUENCE</scope>
    <source>
        <strain evidence="2">TZ080501</strain>
    </source>
</reference>
<dbReference type="InterPro" id="IPR003615">
    <property type="entry name" value="HNH_nuc"/>
</dbReference>
<evidence type="ECO:0000313" key="3">
    <source>
        <dbReference type="EMBL" id="NQP82554.1"/>
    </source>
</evidence>
<keyword evidence="2" id="KW-0255">Endonuclease</keyword>
<sequence length="196" mass="23205">MSNVHYSFIGSIGIGTLKDGTQFRFDRDRFSLIEDINFYRNKNNDEDAKSYIICAKGKYLHRYLFGHRHGYEIDHINLDTFDNRSENIRFCTHQQNQINQGLQSNNTSGVTGVSYYKPRQKYRARIKISQRDIHLGYYDTFLEATQARNVGIELLFGEYGRYNKVPEVPNWIRNKVEKICRNYKSFALTNYREETV</sequence>
<dbReference type="InterPro" id="IPR044925">
    <property type="entry name" value="His-Me_finger_sf"/>
</dbReference>
<dbReference type="EMBL" id="KX077897">
    <property type="protein sequence ID" value="ANJ64579.1"/>
    <property type="molecule type" value="Genomic_DNA"/>
</dbReference>
<dbReference type="SUPFAM" id="SSF54171">
    <property type="entry name" value="DNA-binding domain"/>
    <property type="match status" value="1"/>
</dbReference>
<keyword evidence="2" id="KW-0540">Nuclease</keyword>
<dbReference type="GO" id="GO:0004519">
    <property type="term" value="F:endonuclease activity"/>
    <property type="evidence" value="ECO:0007669"/>
    <property type="project" value="UniProtKB-KW"/>
</dbReference>
<evidence type="ECO:0000313" key="2">
    <source>
        <dbReference type="EMBL" id="ANJ64579.1"/>
    </source>
</evidence>